<evidence type="ECO:0000256" key="2">
    <source>
        <dbReference type="ARBA" id="ARBA00022741"/>
    </source>
</evidence>
<keyword evidence="1" id="KW-0808">Transferase</keyword>
<dbReference type="RefSeq" id="WP_143889651.1">
    <property type="nucleotide sequence ID" value="NZ_VJNB01000002.1"/>
</dbReference>
<dbReference type="GO" id="GO:0006355">
    <property type="term" value="P:regulation of DNA-templated transcription"/>
    <property type="evidence" value="ECO:0007669"/>
    <property type="project" value="InterPro"/>
</dbReference>
<keyword evidence="2" id="KW-0547">Nucleotide-binding</keyword>
<dbReference type="InterPro" id="IPR052155">
    <property type="entry name" value="Biofilm_reg_signaling"/>
</dbReference>
<dbReference type="PROSITE" id="PS50883">
    <property type="entry name" value="EAL"/>
    <property type="match status" value="1"/>
</dbReference>
<dbReference type="NCBIfam" id="TIGR00254">
    <property type="entry name" value="GGDEF"/>
    <property type="match status" value="1"/>
</dbReference>
<dbReference type="PANTHER" id="PTHR44757:SF2">
    <property type="entry name" value="BIOFILM ARCHITECTURE MAINTENANCE PROTEIN MBAA"/>
    <property type="match status" value="1"/>
</dbReference>
<feature type="domain" description="EAL" evidence="8">
    <location>
        <begin position="302"/>
        <end position="556"/>
    </location>
</feature>
<dbReference type="Gene3D" id="3.30.450.20">
    <property type="entry name" value="PAS domain"/>
    <property type="match status" value="1"/>
</dbReference>
<dbReference type="SMART" id="SM00091">
    <property type="entry name" value="PAS"/>
    <property type="match status" value="1"/>
</dbReference>
<dbReference type="SMART" id="SM00267">
    <property type="entry name" value="GGDEF"/>
    <property type="match status" value="1"/>
</dbReference>
<dbReference type="InterPro" id="IPR000160">
    <property type="entry name" value="GGDEF_dom"/>
</dbReference>
<sequence>MRSEFFQALIRSLEDGIVVIDECGAIELVNPGLERLLGWREAELRGCNVSVLMPPEHAGRHDGYLQAYARTGQARIIGQDRVLQARHRNGENVDVMLSVTEVHQHGRRYYVGRLRDIRPQLRHERELQRLAFYDPVTGLRNGQALRRRLSGAAPACDPSRLHVLAIADIERFHILNDTAGLRVGDELLHQVGQRLQERAPAQAEVFRWTGDEFVLLVETPDADGAAALIERWLRQATEQEFAVGPHRVRVRLRAGVRVCCVPAANPDEELARADLALVHAKRHGSAAVVDEAALPHGRDWTLAQLSQDLRQGLEAGQFTIHLQPQVDAQGHLVGAEASLRWLHPQRGCLPPGAFWTAAVELGLAPAIGLTAIRQTLELAQRWQADPLLARLQLSCNLSPQQFRCPDLVTHLRTLLQPAALRPGQVRLEITEEAVFDDEAQVQRTLDELGALGFGLSLDDFGTGYSSLQRLLALPLAELKIDRAFIAALGRAPRAEPIVQAILAIGQALQVDCVAEGVETPDQWQRLRTLGCQRFQGFAWAPPMPAQALEALARRDQPLTMSAS</sequence>
<dbReference type="Pfam" id="PF00563">
    <property type="entry name" value="EAL"/>
    <property type="match status" value="1"/>
</dbReference>
<evidence type="ECO:0000259" key="9">
    <source>
        <dbReference type="PROSITE" id="PS50887"/>
    </source>
</evidence>
<dbReference type="Pfam" id="PF00990">
    <property type="entry name" value="GGDEF"/>
    <property type="match status" value="1"/>
</dbReference>
<dbReference type="EMBL" id="VJNB01000002">
    <property type="protein sequence ID" value="TSE20950.1"/>
    <property type="molecule type" value="Genomic_DNA"/>
</dbReference>
<dbReference type="InterPro" id="IPR001633">
    <property type="entry name" value="EAL_dom"/>
</dbReference>
<dbReference type="AlphaFoldDB" id="A0A554WBJ9"/>
<evidence type="ECO:0000256" key="4">
    <source>
        <dbReference type="ARBA" id="ARBA00022840"/>
    </source>
</evidence>
<dbReference type="InterPro" id="IPR000014">
    <property type="entry name" value="PAS"/>
</dbReference>
<dbReference type="InterPro" id="IPR029787">
    <property type="entry name" value="Nucleotide_cyclase"/>
</dbReference>
<comment type="function">
    <text evidence="5">Putative oxygen sensor; modulates the activity of FixJ, a transcriptional activator of nitrogen fixation fixK gene. FixL probably acts as a kinase that phosphorylates FixJ.</text>
</comment>
<dbReference type="Gene3D" id="3.30.70.270">
    <property type="match status" value="1"/>
</dbReference>
<dbReference type="InterPro" id="IPR035965">
    <property type="entry name" value="PAS-like_dom_sf"/>
</dbReference>
<dbReference type="CDD" id="cd01949">
    <property type="entry name" value="GGDEF"/>
    <property type="match status" value="1"/>
</dbReference>
<proteinExistence type="predicted"/>
<name>A0A554WBJ9_9BURK</name>
<dbReference type="InterPro" id="IPR043128">
    <property type="entry name" value="Rev_trsase/Diguanyl_cyclase"/>
</dbReference>
<keyword evidence="3" id="KW-0418">Kinase</keyword>
<dbReference type="Gene3D" id="3.20.20.450">
    <property type="entry name" value="EAL domain"/>
    <property type="match status" value="1"/>
</dbReference>
<feature type="domain" description="GGDEF" evidence="9">
    <location>
        <begin position="160"/>
        <end position="293"/>
    </location>
</feature>
<dbReference type="GO" id="GO:0016301">
    <property type="term" value="F:kinase activity"/>
    <property type="evidence" value="ECO:0007669"/>
    <property type="project" value="UniProtKB-KW"/>
</dbReference>
<dbReference type="Pfam" id="PF00989">
    <property type="entry name" value="PAS"/>
    <property type="match status" value="1"/>
</dbReference>
<evidence type="ECO:0000256" key="6">
    <source>
        <dbReference type="ARBA" id="ARBA00070616"/>
    </source>
</evidence>
<dbReference type="FunFam" id="3.30.450.20:FF:000060">
    <property type="entry name" value="Sensor protein FixL"/>
    <property type="match status" value="1"/>
</dbReference>
<gene>
    <name evidence="10" type="ORF">Talka_00613</name>
</gene>
<dbReference type="GO" id="GO:0005524">
    <property type="term" value="F:ATP binding"/>
    <property type="evidence" value="ECO:0007669"/>
    <property type="project" value="UniProtKB-KW"/>
</dbReference>
<dbReference type="SUPFAM" id="SSF55785">
    <property type="entry name" value="PYP-like sensor domain (PAS domain)"/>
    <property type="match status" value="1"/>
</dbReference>
<organism evidence="10 11">
    <name type="scientific">Tepidimonas alkaliphilus</name>
    <dbReference type="NCBI Taxonomy" id="2588942"/>
    <lineage>
        <taxon>Bacteria</taxon>
        <taxon>Pseudomonadati</taxon>
        <taxon>Pseudomonadota</taxon>
        <taxon>Betaproteobacteria</taxon>
        <taxon>Burkholderiales</taxon>
        <taxon>Tepidimonas</taxon>
    </lineage>
</organism>
<feature type="domain" description="PAS" evidence="7">
    <location>
        <begin position="2"/>
        <end position="72"/>
    </location>
</feature>
<keyword evidence="4" id="KW-0067">ATP-binding</keyword>
<evidence type="ECO:0000313" key="10">
    <source>
        <dbReference type="EMBL" id="TSE20950.1"/>
    </source>
</evidence>
<dbReference type="PROSITE" id="PS50112">
    <property type="entry name" value="PAS"/>
    <property type="match status" value="1"/>
</dbReference>
<reference evidence="10 11" key="1">
    <citation type="submission" date="2019-07" db="EMBL/GenBank/DDBJ databases">
        <title>Tepidimonas alkaliphilus YIM 72238 draft genome.</title>
        <authorList>
            <person name="Da Costa M.S."/>
            <person name="Froufe H.J.C."/>
            <person name="Egas C."/>
            <person name="Albuquerque L."/>
        </authorList>
    </citation>
    <scope>NUCLEOTIDE SEQUENCE [LARGE SCALE GENOMIC DNA]</scope>
    <source>
        <strain evidence="10 11">YIM 72238</strain>
    </source>
</reference>
<evidence type="ECO:0000313" key="11">
    <source>
        <dbReference type="Proteomes" id="UP000315736"/>
    </source>
</evidence>
<dbReference type="SMART" id="SM00052">
    <property type="entry name" value="EAL"/>
    <property type="match status" value="1"/>
</dbReference>
<protein>
    <recommendedName>
        <fullName evidence="6">Sensor protein FixL</fullName>
    </recommendedName>
</protein>
<dbReference type="OrthoDB" id="9813903at2"/>
<dbReference type="InterPro" id="IPR035919">
    <property type="entry name" value="EAL_sf"/>
</dbReference>
<dbReference type="CDD" id="cd00130">
    <property type="entry name" value="PAS"/>
    <property type="match status" value="1"/>
</dbReference>
<dbReference type="InterPro" id="IPR013767">
    <property type="entry name" value="PAS_fold"/>
</dbReference>
<dbReference type="NCBIfam" id="TIGR00229">
    <property type="entry name" value="sensory_box"/>
    <property type="match status" value="1"/>
</dbReference>
<dbReference type="PANTHER" id="PTHR44757">
    <property type="entry name" value="DIGUANYLATE CYCLASE DGCP"/>
    <property type="match status" value="1"/>
</dbReference>
<dbReference type="PROSITE" id="PS50887">
    <property type="entry name" value="GGDEF"/>
    <property type="match status" value="1"/>
</dbReference>
<evidence type="ECO:0000259" key="7">
    <source>
        <dbReference type="PROSITE" id="PS50112"/>
    </source>
</evidence>
<evidence type="ECO:0000256" key="3">
    <source>
        <dbReference type="ARBA" id="ARBA00022777"/>
    </source>
</evidence>
<dbReference type="Proteomes" id="UP000315736">
    <property type="component" value="Unassembled WGS sequence"/>
</dbReference>
<dbReference type="SUPFAM" id="SSF141868">
    <property type="entry name" value="EAL domain-like"/>
    <property type="match status" value="1"/>
</dbReference>
<evidence type="ECO:0000259" key="8">
    <source>
        <dbReference type="PROSITE" id="PS50883"/>
    </source>
</evidence>
<keyword evidence="11" id="KW-1185">Reference proteome</keyword>
<evidence type="ECO:0000256" key="5">
    <source>
        <dbReference type="ARBA" id="ARBA00059827"/>
    </source>
</evidence>
<comment type="caution">
    <text evidence="10">The sequence shown here is derived from an EMBL/GenBank/DDBJ whole genome shotgun (WGS) entry which is preliminary data.</text>
</comment>
<dbReference type="SUPFAM" id="SSF55073">
    <property type="entry name" value="Nucleotide cyclase"/>
    <property type="match status" value="1"/>
</dbReference>
<evidence type="ECO:0000256" key="1">
    <source>
        <dbReference type="ARBA" id="ARBA00022679"/>
    </source>
</evidence>
<dbReference type="CDD" id="cd01948">
    <property type="entry name" value="EAL"/>
    <property type="match status" value="1"/>
</dbReference>
<accession>A0A554WBJ9</accession>